<dbReference type="Gene3D" id="3.90.226.10">
    <property type="entry name" value="2-enoyl-CoA Hydratase, Chain A, domain 1"/>
    <property type="match status" value="1"/>
</dbReference>
<dbReference type="Pfam" id="PF00378">
    <property type="entry name" value="ECH_1"/>
    <property type="match status" value="1"/>
</dbReference>
<accession>A0A3A2ZVH6</accession>
<comment type="caution">
    <text evidence="2">The sequence shown here is derived from an EMBL/GenBank/DDBJ whole genome shotgun (WGS) entry which is preliminary data.</text>
</comment>
<organism evidence="2 3">
    <name type="scientific">Aspergillus sclerotialis</name>
    <dbReference type="NCBI Taxonomy" id="2070753"/>
    <lineage>
        <taxon>Eukaryota</taxon>
        <taxon>Fungi</taxon>
        <taxon>Dikarya</taxon>
        <taxon>Ascomycota</taxon>
        <taxon>Pezizomycotina</taxon>
        <taxon>Eurotiomycetes</taxon>
        <taxon>Eurotiomycetidae</taxon>
        <taxon>Eurotiales</taxon>
        <taxon>Aspergillaceae</taxon>
        <taxon>Aspergillus</taxon>
        <taxon>Aspergillus subgen. Polypaecilum</taxon>
    </lineage>
</organism>
<dbReference type="PANTHER" id="PTHR43684">
    <property type="match status" value="1"/>
</dbReference>
<evidence type="ECO:0000313" key="3">
    <source>
        <dbReference type="Proteomes" id="UP000266188"/>
    </source>
</evidence>
<dbReference type="AlphaFoldDB" id="A0A3A2ZVH6"/>
<dbReference type="Gene3D" id="1.10.12.10">
    <property type="entry name" value="Lyase 2-enoyl-coa Hydratase, Chain A, domain 2"/>
    <property type="match status" value="1"/>
</dbReference>
<evidence type="ECO:0008006" key="4">
    <source>
        <dbReference type="Google" id="ProtNLM"/>
    </source>
</evidence>
<dbReference type="SUPFAM" id="SSF52096">
    <property type="entry name" value="ClpP/crotonase"/>
    <property type="match status" value="1"/>
</dbReference>
<dbReference type="InterPro" id="IPR051053">
    <property type="entry name" value="ECH/Chromodomain_protein"/>
</dbReference>
<sequence length="313" mass="34451">MISNPPPIQIPSSYESLQLNHIKVSHHPVGSPTATPVVIVTLNRPDKHNAFTNQMMEDIETVYPMFDVDDRVKVVVLTGAGKTFCAGADLERGFTSHVSEKQLDHRDGGGRCSLAIHRCRKPTIAAMQGSAVGVGMTMTLPAIIRIAYEKGKYGFVFGRRGVTMEACSSYFLPRLIGFSRAMYLVSTGAVYPPTSKHFGDLFSETLPEQSMVLPRALELASDIAQNVSTLASHLNRSLMWRGAASPEEAHLLDSSVIYHMFNGEDQKEGVKAFFEKRKPNFPASVDDVPPNFPWWSEVDTGRRPSGVKQGSKL</sequence>
<dbReference type="EMBL" id="MVGC01000008">
    <property type="protein sequence ID" value="RJE27149.1"/>
    <property type="molecule type" value="Genomic_DNA"/>
</dbReference>
<dbReference type="PANTHER" id="PTHR43684:SF4">
    <property type="entry name" value="ENOYL-COA HYDRATASE_ISOMERASE FAMILY PROTEIN (AFU_ORTHOLOGUE AFUA_1G01890)"/>
    <property type="match status" value="1"/>
</dbReference>
<dbReference type="STRING" id="2070753.A0A3A2ZVH6"/>
<evidence type="ECO:0000313" key="2">
    <source>
        <dbReference type="EMBL" id="RJE27149.1"/>
    </source>
</evidence>
<evidence type="ECO:0000256" key="1">
    <source>
        <dbReference type="ARBA" id="ARBA00005254"/>
    </source>
</evidence>
<dbReference type="InterPro" id="IPR014748">
    <property type="entry name" value="Enoyl-CoA_hydra_C"/>
</dbReference>
<reference evidence="3" key="1">
    <citation type="submission" date="2017-02" db="EMBL/GenBank/DDBJ databases">
        <authorList>
            <person name="Tafer H."/>
            <person name="Lopandic K."/>
        </authorList>
    </citation>
    <scope>NUCLEOTIDE SEQUENCE [LARGE SCALE GENOMIC DNA]</scope>
    <source>
        <strain evidence="3">CBS 366.77</strain>
    </source>
</reference>
<dbReference type="InterPro" id="IPR001753">
    <property type="entry name" value="Enoyl-CoA_hydra/iso"/>
</dbReference>
<dbReference type="Proteomes" id="UP000266188">
    <property type="component" value="Unassembled WGS sequence"/>
</dbReference>
<proteinExistence type="inferred from homology"/>
<dbReference type="InterPro" id="IPR029045">
    <property type="entry name" value="ClpP/crotonase-like_dom_sf"/>
</dbReference>
<name>A0A3A2ZVH6_9EURO</name>
<protein>
    <recommendedName>
        <fullName evidence="4">Enoyl-CoA hydratase/isomerase family</fullName>
    </recommendedName>
</protein>
<comment type="similarity">
    <text evidence="1">Belongs to the enoyl-CoA hydratase/isomerase family.</text>
</comment>
<dbReference type="CDD" id="cd06558">
    <property type="entry name" value="crotonase-like"/>
    <property type="match status" value="1"/>
</dbReference>
<keyword evidence="3" id="KW-1185">Reference proteome</keyword>
<dbReference type="OrthoDB" id="2018133at2759"/>
<gene>
    <name evidence="2" type="ORF">PHISCL_00502</name>
</gene>